<evidence type="ECO:0000313" key="3">
    <source>
        <dbReference type="Proteomes" id="UP000502706"/>
    </source>
</evidence>
<evidence type="ECO:0000313" key="2">
    <source>
        <dbReference type="EMBL" id="QIN77506.1"/>
    </source>
</evidence>
<evidence type="ECO:0000256" key="1">
    <source>
        <dbReference type="SAM" id="MobiDB-lite"/>
    </source>
</evidence>
<sequence length="449" mass="50715">MVGTMAPQDARMREELEKQRRRLSEELKELFGPAFGPGVEAYGRSFAERLSEDEALLAEVRERFEEGRAEGRFPALRELLSEMNDEARDEFFEDGWVGVLLPAPPRNPWDHAPWNGNLEAYREDLYAGMTFGIPDLRPFAQEWMEELVRVGYHGMEESMSLPLKQQAGDLSAVPKPLPLYEEAYPVRIGEAGKVYWLQLDAGRSERGYGEIAVSDEPLRSDRAIFAAMTSLEGRTFDTEKLRRVLPGIMPSYGESFWDRWMAVLGARGAPTGLAEDLESLRYHAALDYVLAVLRYHRPGFDDLPLQERTALVVETCSYVNAYLEGLRKLMSFVEYGTPGRRIPPAATRLINRDIKAAVLKDVEGLTYREIGRELGVPPPDDIAHKGDHPTVRKMVRRARSVLKGALGAEGWEAQAQIMKVRAARRLSDTDAERPEEERPRDEKGEPGIA</sequence>
<gene>
    <name evidence="2" type="ORF">GBA65_02185</name>
</gene>
<dbReference type="EMBL" id="CP045121">
    <property type="protein sequence ID" value="QIN77506.1"/>
    <property type="molecule type" value="Genomic_DNA"/>
</dbReference>
<dbReference type="AlphaFoldDB" id="A0A6G8PU64"/>
<organism evidence="2 3">
    <name type="scientific">Rubrobacter marinus</name>
    <dbReference type="NCBI Taxonomy" id="2653852"/>
    <lineage>
        <taxon>Bacteria</taxon>
        <taxon>Bacillati</taxon>
        <taxon>Actinomycetota</taxon>
        <taxon>Rubrobacteria</taxon>
        <taxon>Rubrobacterales</taxon>
        <taxon>Rubrobacteraceae</taxon>
        <taxon>Rubrobacter</taxon>
    </lineage>
</organism>
<proteinExistence type="predicted"/>
<dbReference type="KEGG" id="rmar:GBA65_02185"/>
<reference evidence="2 3" key="1">
    <citation type="submission" date="2019-10" db="EMBL/GenBank/DDBJ databases">
        <title>Rubrobacter sp nov SCSIO 52915 isolated from a deep-sea sediment in the South China Sea.</title>
        <authorList>
            <person name="Chen R.W."/>
        </authorList>
    </citation>
    <scope>NUCLEOTIDE SEQUENCE [LARGE SCALE GENOMIC DNA]</scope>
    <source>
        <strain evidence="2 3">SCSIO 52915</strain>
    </source>
</reference>
<name>A0A6G8PU64_9ACTN</name>
<dbReference type="Gene3D" id="1.10.10.10">
    <property type="entry name" value="Winged helix-like DNA-binding domain superfamily/Winged helix DNA-binding domain"/>
    <property type="match status" value="1"/>
</dbReference>
<dbReference type="RefSeq" id="WP_166395187.1">
    <property type="nucleotide sequence ID" value="NZ_CP045121.1"/>
</dbReference>
<accession>A0A6G8PU64</accession>
<keyword evidence="3" id="KW-1185">Reference proteome</keyword>
<feature type="region of interest" description="Disordered" evidence="1">
    <location>
        <begin position="422"/>
        <end position="449"/>
    </location>
</feature>
<dbReference type="InterPro" id="IPR036388">
    <property type="entry name" value="WH-like_DNA-bd_sf"/>
</dbReference>
<feature type="compositionally biased region" description="Basic and acidic residues" evidence="1">
    <location>
        <begin position="425"/>
        <end position="449"/>
    </location>
</feature>
<protein>
    <submittedName>
        <fullName evidence="2">Uncharacterized protein</fullName>
    </submittedName>
</protein>
<dbReference type="Proteomes" id="UP000502706">
    <property type="component" value="Chromosome"/>
</dbReference>